<evidence type="ECO:0000313" key="3">
    <source>
        <dbReference type="Proteomes" id="UP001489004"/>
    </source>
</evidence>
<feature type="compositionally biased region" description="Polar residues" evidence="1">
    <location>
        <begin position="63"/>
        <end position="87"/>
    </location>
</feature>
<sequence>MAVDRIQHAYNELVTAAGRVLASSSERQRNGSQAEALTDLDAACSHFNNSCDAVRHQLERAKQQLQAKQATNPTSVSQKRTSAPSAI</sequence>
<dbReference type="Proteomes" id="UP001489004">
    <property type="component" value="Unassembled WGS sequence"/>
</dbReference>
<comment type="caution">
    <text evidence="2">The sequence shown here is derived from an EMBL/GenBank/DDBJ whole genome shotgun (WGS) entry which is preliminary data.</text>
</comment>
<organism evidence="2 3">
    <name type="scientific">[Myrmecia] bisecta</name>
    <dbReference type="NCBI Taxonomy" id="41462"/>
    <lineage>
        <taxon>Eukaryota</taxon>
        <taxon>Viridiplantae</taxon>
        <taxon>Chlorophyta</taxon>
        <taxon>core chlorophytes</taxon>
        <taxon>Trebouxiophyceae</taxon>
        <taxon>Trebouxiales</taxon>
        <taxon>Trebouxiaceae</taxon>
        <taxon>Myrmecia</taxon>
    </lineage>
</organism>
<proteinExistence type="predicted"/>
<feature type="region of interest" description="Disordered" evidence="1">
    <location>
        <begin position="62"/>
        <end position="87"/>
    </location>
</feature>
<name>A0AAW1P513_9CHLO</name>
<evidence type="ECO:0000256" key="1">
    <source>
        <dbReference type="SAM" id="MobiDB-lite"/>
    </source>
</evidence>
<dbReference type="EMBL" id="JALJOR010000018">
    <property type="protein sequence ID" value="KAK9804392.1"/>
    <property type="molecule type" value="Genomic_DNA"/>
</dbReference>
<dbReference type="AlphaFoldDB" id="A0AAW1P513"/>
<evidence type="ECO:0000313" key="2">
    <source>
        <dbReference type="EMBL" id="KAK9804392.1"/>
    </source>
</evidence>
<protein>
    <submittedName>
        <fullName evidence="2">Uncharacterized protein</fullName>
    </submittedName>
</protein>
<accession>A0AAW1P513</accession>
<keyword evidence="3" id="KW-1185">Reference proteome</keyword>
<reference evidence="2 3" key="1">
    <citation type="journal article" date="2024" name="Nat. Commun.">
        <title>Phylogenomics reveals the evolutionary origins of lichenization in chlorophyte algae.</title>
        <authorList>
            <person name="Puginier C."/>
            <person name="Libourel C."/>
            <person name="Otte J."/>
            <person name="Skaloud P."/>
            <person name="Haon M."/>
            <person name="Grisel S."/>
            <person name="Petersen M."/>
            <person name="Berrin J.G."/>
            <person name="Delaux P.M."/>
            <person name="Dal Grande F."/>
            <person name="Keller J."/>
        </authorList>
    </citation>
    <scope>NUCLEOTIDE SEQUENCE [LARGE SCALE GENOMIC DNA]</scope>
    <source>
        <strain evidence="2 3">SAG 2043</strain>
    </source>
</reference>
<gene>
    <name evidence="2" type="ORF">WJX72_010839</name>
</gene>